<keyword evidence="3" id="KW-0804">Transcription</keyword>
<name>A0A8B2NH88_9HYPH</name>
<evidence type="ECO:0000256" key="1">
    <source>
        <dbReference type="ARBA" id="ARBA00023015"/>
    </source>
</evidence>
<dbReference type="PROSITE" id="PS50042">
    <property type="entry name" value="CNMP_BINDING_3"/>
    <property type="match status" value="1"/>
</dbReference>
<gene>
    <name evidence="5" type="ORF">DLJ53_30975</name>
</gene>
<dbReference type="AlphaFoldDB" id="A0A8B2NH88"/>
<dbReference type="Pfam" id="PF13545">
    <property type="entry name" value="HTH_Crp_2"/>
    <property type="match status" value="1"/>
</dbReference>
<evidence type="ECO:0000313" key="5">
    <source>
        <dbReference type="EMBL" id="RAH96692.1"/>
    </source>
</evidence>
<dbReference type="InterPro" id="IPR036390">
    <property type="entry name" value="WH_DNA-bd_sf"/>
</dbReference>
<dbReference type="EMBL" id="QHHQ01000011">
    <property type="protein sequence ID" value="RAH96692.1"/>
    <property type="molecule type" value="Genomic_DNA"/>
</dbReference>
<dbReference type="CDD" id="cd00038">
    <property type="entry name" value="CAP_ED"/>
    <property type="match status" value="1"/>
</dbReference>
<dbReference type="Gene3D" id="2.60.120.10">
    <property type="entry name" value="Jelly Rolls"/>
    <property type="match status" value="1"/>
</dbReference>
<evidence type="ECO:0000256" key="2">
    <source>
        <dbReference type="ARBA" id="ARBA00023125"/>
    </source>
</evidence>
<dbReference type="SUPFAM" id="SSF46785">
    <property type="entry name" value="Winged helix' DNA-binding domain"/>
    <property type="match status" value="1"/>
</dbReference>
<reference evidence="5 6" key="1">
    <citation type="submission" date="2018-05" db="EMBL/GenBank/DDBJ databases">
        <title>Acuticoccus sediminis sp. nov., isolated from deep-sea sediment of Indian Ocean.</title>
        <authorList>
            <person name="Liu X."/>
            <person name="Lai Q."/>
            <person name="Du Y."/>
            <person name="Sun F."/>
            <person name="Zhang X."/>
            <person name="Wang S."/>
            <person name="Shao Z."/>
        </authorList>
    </citation>
    <scope>NUCLEOTIDE SEQUENCE [LARGE SCALE GENOMIC DNA]</scope>
    <source>
        <strain evidence="5 6">PTG4-2</strain>
    </source>
</reference>
<dbReference type="Gene3D" id="1.10.10.10">
    <property type="entry name" value="Winged helix-like DNA-binding domain superfamily/Winged helix DNA-binding domain"/>
    <property type="match status" value="1"/>
</dbReference>
<evidence type="ECO:0000259" key="4">
    <source>
        <dbReference type="PROSITE" id="PS50042"/>
    </source>
</evidence>
<sequence>MNVIDKGILERCSLFATLSADGLRELARVSTLSNVVHPGDVLFEIGDPSDALFVVTRPRRGQGDDAPLARFEFGATAGKFIRADHVGEFGVIGDVELLLAGIGPNLPRRCTRAVAVTPLVVMRLPAQTVATLSESEHRFRRLLVREGARRLLDAMQVQVRRREVGAEIALAALLTEAAATQGTFHGNRVEFARKITQDELASELAVSRRTIAMHLSEWARAGLVTTSPLVVLDFNRLRLLANLQDVAPADVHQDVVGEIDHLLDAGDLLRARTLALSFASHLLDAPTLVFRAALTAARLGATGEAAALLERHGFGPGVTAAAVSHLVRAGIHRLNATDAWDDLDDIRPSTALERQLATDIAALLGRLEKDGCRHAATLQETQDHASRAAAAYAIAHDIARSPFAAVNRAAMTLLAGDKSTATQLARPYLEDRSLAPSYWSAATAAEALLITNETEAARCQFRAASLLPDATDGARASTRRQLRLLAPALAMDPDALVTFMPISRPAVGVGHMIRATDADAAPRADTAERIAKGVEVAFQTHNVGSLYVSLACGADIVLAEAALARGAELHVVMPFSIADFRAASVAIGDADGEEGWNNRFDACLAKAATITILCPGDVPRLGQDWYYRQTFRHCAGRALERAGHLDTEPLLVSVSGGGDRSTIASTSSGMSEWAAHGLETVVVEFPLTRPKPAGPTAGLTVSGAAVVFLYPINDLDRGAKDRFSDTLAVRFGDALLVRALKSRRTAYAIIADTVAEVRSVVERARKCAATSGVALRIICDHGGIRRGEGTIAHDHLTRLTGATDVPGAPPDITLATATYAMEATFSDRKGQTLVPVGARSDMYALSWL</sequence>
<accession>A0A8B2NH88</accession>
<feature type="domain" description="Cyclic nucleotide-binding" evidence="4">
    <location>
        <begin position="14"/>
        <end position="111"/>
    </location>
</feature>
<dbReference type="InterPro" id="IPR036388">
    <property type="entry name" value="WH-like_DNA-bd_sf"/>
</dbReference>
<dbReference type="InterPro" id="IPR012318">
    <property type="entry name" value="HTH_CRP"/>
</dbReference>
<dbReference type="Proteomes" id="UP000249590">
    <property type="component" value="Unassembled WGS sequence"/>
</dbReference>
<evidence type="ECO:0000313" key="6">
    <source>
        <dbReference type="Proteomes" id="UP000249590"/>
    </source>
</evidence>
<proteinExistence type="predicted"/>
<keyword evidence="6" id="KW-1185">Reference proteome</keyword>
<organism evidence="5 6">
    <name type="scientific">Acuticoccus sediminis</name>
    <dbReference type="NCBI Taxonomy" id="2184697"/>
    <lineage>
        <taxon>Bacteria</taxon>
        <taxon>Pseudomonadati</taxon>
        <taxon>Pseudomonadota</taxon>
        <taxon>Alphaproteobacteria</taxon>
        <taxon>Hyphomicrobiales</taxon>
        <taxon>Amorphaceae</taxon>
        <taxon>Acuticoccus</taxon>
    </lineage>
</organism>
<dbReference type="InterPro" id="IPR014710">
    <property type="entry name" value="RmlC-like_jellyroll"/>
</dbReference>
<evidence type="ECO:0000256" key="3">
    <source>
        <dbReference type="ARBA" id="ARBA00023163"/>
    </source>
</evidence>
<comment type="caution">
    <text evidence="5">The sequence shown here is derived from an EMBL/GenBank/DDBJ whole genome shotgun (WGS) entry which is preliminary data.</text>
</comment>
<protein>
    <recommendedName>
        <fullName evidence="4">Cyclic nucleotide-binding domain-containing protein</fullName>
    </recommendedName>
</protein>
<dbReference type="InterPro" id="IPR000595">
    <property type="entry name" value="cNMP-bd_dom"/>
</dbReference>
<keyword evidence="1" id="KW-0805">Transcription regulation</keyword>
<dbReference type="GO" id="GO:0006355">
    <property type="term" value="P:regulation of DNA-templated transcription"/>
    <property type="evidence" value="ECO:0007669"/>
    <property type="project" value="InterPro"/>
</dbReference>
<dbReference type="SUPFAM" id="SSF51206">
    <property type="entry name" value="cAMP-binding domain-like"/>
    <property type="match status" value="1"/>
</dbReference>
<keyword evidence="2" id="KW-0238">DNA-binding</keyword>
<dbReference type="GO" id="GO:0003677">
    <property type="term" value="F:DNA binding"/>
    <property type="evidence" value="ECO:0007669"/>
    <property type="project" value="UniProtKB-KW"/>
</dbReference>
<dbReference type="InterPro" id="IPR018490">
    <property type="entry name" value="cNMP-bd_dom_sf"/>
</dbReference>